<evidence type="ECO:0000313" key="9">
    <source>
        <dbReference type="Proteomes" id="UP000663193"/>
    </source>
</evidence>
<evidence type="ECO:0000256" key="6">
    <source>
        <dbReference type="RuleBase" id="RU003345"/>
    </source>
</evidence>
<dbReference type="InterPro" id="IPR015590">
    <property type="entry name" value="Aldehyde_DH_dom"/>
</dbReference>
<dbReference type="EMBL" id="CP069039">
    <property type="protein sequence ID" value="QRD04923.1"/>
    <property type="molecule type" value="Genomic_DNA"/>
</dbReference>
<dbReference type="Pfam" id="PF00171">
    <property type="entry name" value="Aldedh"/>
    <property type="match status" value="1"/>
</dbReference>
<reference evidence="9" key="1">
    <citation type="journal article" date="2021" name="BMC Genomics">
        <title>Chromosome-level genome assembly and manually-curated proteome of model necrotroph Parastagonospora nodorum Sn15 reveals a genome-wide trove of candidate effector homologs, and redundancy of virulence-related functions within an accessory chromosome.</title>
        <authorList>
            <person name="Bertazzoni S."/>
            <person name="Jones D.A.B."/>
            <person name="Phan H.T."/>
            <person name="Tan K.-C."/>
            <person name="Hane J.K."/>
        </authorList>
    </citation>
    <scope>NUCLEOTIDE SEQUENCE [LARGE SCALE GENOMIC DNA]</scope>
    <source>
        <strain evidence="9">SN15 / ATCC MYA-4574 / FGSC 10173)</strain>
    </source>
</reference>
<gene>
    <name evidence="8" type="ORF">JI435_108440</name>
</gene>
<dbReference type="EC" id="1.2.1.3" evidence="3"/>
<dbReference type="InterPro" id="IPR016163">
    <property type="entry name" value="Ald_DH_C"/>
</dbReference>
<evidence type="ECO:0000256" key="4">
    <source>
        <dbReference type="ARBA" id="ARBA00049194"/>
    </source>
</evidence>
<dbReference type="GO" id="GO:0004029">
    <property type="term" value="F:aldehyde dehydrogenase (NAD+) activity"/>
    <property type="evidence" value="ECO:0007669"/>
    <property type="project" value="UniProtKB-EC"/>
</dbReference>
<feature type="domain" description="Aldehyde dehydrogenase" evidence="7">
    <location>
        <begin position="25"/>
        <end position="480"/>
    </location>
</feature>
<dbReference type="AlphaFoldDB" id="A0A7U2I8J8"/>
<proteinExistence type="inferred from homology"/>
<feature type="active site" evidence="5">
    <location>
        <position position="255"/>
    </location>
</feature>
<dbReference type="SUPFAM" id="SSF53720">
    <property type="entry name" value="ALDH-like"/>
    <property type="match status" value="1"/>
</dbReference>
<dbReference type="Gene3D" id="3.40.309.10">
    <property type="entry name" value="Aldehyde Dehydrogenase, Chain A, domain 2"/>
    <property type="match status" value="1"/>
</dbReference>
<dbReference type="InterPro" id="IPR016162">
    <property type="entry name" value="Ald_DH_N"/>
</dbReference>
<dbReference type="Proteomes" id="UP000663193">
    <property type="component" value="Chromosome 17"/>
</dbReference>
<dbReference type="PROSITE" id="PS00687">
    <property type="entry name" value="ALDEHYDE_DEHYDR_GLU"/>
    <property type="match status" value="1"/>
</dbReference>
<organism evidence="8 9">
    <name type="scientific">Phaeosphaeria nodorum (strain SN15 / ATCC MYA-4574 / FGSC 10173)</name>
    <name type="common">Glume blotch fungus</name>
    <name type="synonym">Parastagonospora nodorum</name>
    <dbReference type="NCBI Taxonomy" id="321614"/>
    <lineage>
        <taxon>Eukaryota</taxon>
        <taxon>Fungi</taxon>
        <taxon>Dikarya</taxon>
        <taxon>Ascomycota</taxon>
        <taxon>Pezizomycotina</taxon>
        <taxon>Dothideomycetes</taxon>
        <taxon>Pleosporomycetidae</taxon>
        <taxon>Pleosporales</taxon>
        <taxon>Pleosporineae</taxon>
        <taxon>Phaeosphaeriaceae</taxon>
        <taxon>Parastagonospora</taxon>
    </lineage>
</organism>
<dbReference type="InterPro" id="IPR029510">
    <property type="entry name" value="Ald_DH_CS_GLU"/>
</dbReference>
<evidence type="ECO:0000313" key="8">
    <source>
        <dbReference type="EMBL" id="QRD04923.1"/>
    </source>
</evidence>
<evidence type="ECO:0000256" key="3">
    <source>
        <dbReference type="ARBA" id="ARBA00024226"/>
    </source>
</evidence>
<evidence type="ECO:0000259" key="7">
    <source>
        <dbReference type="Pfam" id="PF00171"/>
    </source>
</evidence>
<accession>A0A7U2I8J8</accession>
<keyword evidence="2 6" id="KW-0560">Oxidoreductase</keyword>
<comment type="similarity">
    <text evidence="1 6">Belongs to the aldehyde dehydrogenase family.</text>
</comment>
<dbReference type="OrthoDB" id="310895at2759"/>
<dbReference type="Gene3D" id="3.40.605.10">
    <property type="entry name" value="Aldehyde Dehydrogenase, Chain A, domain 1"/>
    <property type="match status" value="1"/>
</dbReference>
<protein>
    <recommendedName>
        <fullName evidence="3">aldehyde dehydrogenase (NAD(+))</fullName>
        <ecNumber evidence="3">1.2.1.3</ecNumber>
    </recommendedName>
</protein>
<sequence length="485" mass="52555">MTLINTQNPELGLFLNNEYVKGEGPELCFKNPKDQSDIPFRVNVASAADVDRAVHNARTAFIGEWASWTGERRGEALYKLAKLVDDNKHELAYLESICSGKPLSGLLMEFDMMTEAIKYYAGWADKLKGESYSPEKGFYRIVKREPLGVCCGITAWNASLLFAAWKSVPALATGNVIIIKPSEKSPLGTVALAALYKKAGFPSGVFQVLVGAGDVGSLLSSHMDVDKISFTGSTAIGRRVQEASAKSNLKRVTLELGGKSPAIVFDNANLDQALAWVTAGITANAGQVCAATSRLFIQASIFDAFLERLQASFEAIAQNLGMDPLDPKSQYGPVVDQSQYDKISQIIQEGKKTNKVLTGGGDDSKGGNFIAPTIFVKPDKQAKVYREEVFGPVLCVQSFETEDEVVKEANDTEYGLSGAVFTRDIAQALRVSDRIRTGTISINCNLMVGPQTPMGGFKSSGIGREMGEEGLHHYTETKTIWISMS</sequence>
<name>A0A7U2I8J8_PHANO</name>
<comment type="catalytic activity">
    <reaction evidence="4">
        <text>an aldehyde + NAD(+) + H2O = a carboxylate + NADH + 2 H(+)</text>
        <dbReference type="Rhea" id="RHEA:16185"/>
        <dbReference type="ChEBI" id="CHEBI:15377"/>
        <dbReference type="ChEBI" id="CHEBI:15378"/>
        <dbReference type="ChEBI" id="CHEBI:17478"/>
        <dbReference type="ChEBI" id="CHEBI:29067"/>
        <dbReference type="ChEBI" id="CHEBI:57540"/>
        <dbReference type="ChEBI" id="CHEBI:57945"/>
        <dbReference type="EC" id="1.2.1.3"/>
    </reaction>
</comment>
<dbReference type="PANTHER" id="PTHR11699">
    <property type="entry name" value="ALDEHYDE DEHYDROGENASE-RELATED"/>
    <property type="match status" value="1"/>
</dbReference>
<dbReference type="FunFam" id="3.40.605.10:FF:000007">
    <property type="entry name" value="NAD/NADP-dependent betaine aldehyde dehydrogenase"/>
    <property type="match status" value="1"/>
</dbReference>
<dbReference type="InterPro" id="IPR016161">
    <property type="entry name" value="Ald_DH/histidinol_DH"/>
</dbReference>
<evidence type="ECO:0000256" key="5">
    <source>
        <dbReference type="PROSITE-ProRule" id="PRU10007"/>
    </source>
</evidence>
<dbReference type="FunFam" id="3.40.309.10:FF:000049">
    <property type="entry name" value="Aldehyde dehydrogenase"/>
    <property type="match status" value="1"/>
</dbReference>
<evidence type="ECO:0000256" key="2">
    <source>
        <dbReference type="ARBA" id="ARBA00023002"/>
    </source>
</evidence>
<evidence type="ECO:0000256" key="1">
    <source>
        <dbReference type="ARBA" id="ARBA00009986"/>
    </source>
</evidence>
<keyword evidence="9" id="KW-1185">Reference proteome</keyword>
<dbReference type="VEuPathDB" id="FungiDB:JI435_108440"/>